<feature type="region of interest" description="Disordered" evidence="1">
    <location>
        <begin position="2254"/>
        <end position="2277"/>
    </location>
</feature>
<feature type="compositionally biased region" description="Basic and acidic residues" evidence="1">
    <location>
        <begin position="676"/>
        <end position="687"/>
    </location>
</feature>
<feature type="compositionally biased region" description="Polar residues" evidence="1">
    <location>
        <begin position="2154"/>
        <end position="2164"/>
    </location>
</feature>
<sequence>MEDTLKQLAKEIVTPKFGAIKNSCNKALSILQNEEALRTTEAWQLREICLEPLQMALESRAKKLSYHAIAGIQHIFRDERFHSSLEVGEEEKWLPVQVLNTLYMTPHLPDDIQVEIMKLLLNMTLTTAWCMNAHIVTKISQLYLNCYTNSSPRSRVGRVAAACFRENCGEWCACLQGSNSCSDTVRSVLTLLAQRSTDSSEIDSVEDVDAAANESAEEKNGIKGADGQVFMLSADAQVRQCLRLQVYIETYRDSLPVVRAPIQAAMTQMLNNFVDTLREIEDKVVDDGDDMLADFKNSTRSGDVDSVMEEVVALLNNMGKQVVALLVEGVHAILSKLPTIVRHNVQFQEIIWKQLCPVLISLLGAPKSEKSAPVQRSTSADEIGRGSGRSSSAPNNLGSAAKVIYSIAAELVRLVGGIGSLRPVLQSLFHRMLLYPPPQHRVDALKVVKELLSDPERLVDMTAPVPGSPGSKADGADMSFIKLILDAVQECCHCNESNVCFTSVTCVDSLLHSLDSLSHGRGISDAVLEDILKARSEMEKVLAARTLTKESQVKREMALSHRDGDGGSFNADSTPEHVRSEIVLSQSPPDSPRPIVDSDTNSEASSADIQMSSIKRVTRLRLSDVEADEAAGKTASPSTTLHAEAEKPSTEDGIPSMASGAADGSDQPAQLVDASDDGKMAVDERGECTAPDSSVGAAMGLGSEGSTEENQQRQQQDEEARQKHKLLREQLASLERENAAEFVQQMRSKASYLLSLPSVTDVDEALQGFASNFCAGLSHQQWSESNRSGASETLPGVVLNADGVYTASVAALQLCYKLTRAGFYTSRQQHLLTQSQTQFVDSVLGSGLLLYLSPTWLSEVYTQTIAAPLMDVTHLVTPDCPLLQLIEDLDGLGSHEIGGQLMFEYRCDEDRWRTETALPESQPKVEAGQFLAQRILWTCWEGLLDVLSVLLEGKSSCGISFSLGLLLGTEGAREETQRARDAICLSLSGLQTASRLCCTLGLQSKCGSAFAQLANTSCVREDLRAQAATQKEGKGALKAAVLREKPKPARLHAAHILSMDVVMTTGLEVGKLEHTYFSRGNHQSSLPRIQQGQNTDAEGNTDGDSSSMGEMFDMPMMTAAAVPVAPRINVAELISQSSMESGWETSLTGGGVLTPTQAARALCGLSQEVDSLFESAARKLNLQALLNFLMELGESSRQQLHHLQHHRSDSNDPAAVSSLLTTGGHHTLMGSQGSRLPTNALHLYRLQEVLMTVVHSSRPLLHLVRVWSAVSPYLVEATGHHDRSISKMAVTCIHDFIVAMLTGHQELPHFHVNEFLCKTFEDMLCLEFVTVTCKISVRIEFTANEEVNEARQRHVAAVLDVFEVYLNTENILVFANATVDCILCLLKYVHGPGMFEDVDEDDGSDSGSDVGGGGLNMQNLCVPALGYLARCSHILASMWKMPACPIFKGAFRIEHGSSVRVVDPTIPHMDVKPINKVFTSAACSLDKDSGLHHATPVVKGEQPADSHSITSIDSGMLDGACLEQDKDVTNSSGPASLQLSPLTLAELDNGSGVLHVWYLLLDGLATAIASCPRSFQPQTLTTMFQLLRDTSDVPGPRFAMYCVNHLLLPMLQSWLRRGSRIHGYWDTGTVNFKQCCGLTADLVVEFIGKFVGQSEEMWSLELMLRQLYDVLTECVAQPFENLSLLGCSCIRHVLLSAGPVLTEPLWNISAQCFARAVTVTTYNLRQLMALFHPNSDNFYGDIGQVKVATRKDCVAMDSMRLRQLARQVFLLDSQVTSMPHLQYDTEEDKSFVFLLYPPDHQDSLNPDHITARVPFRDMVVGLLSNQLLLQTLGCLLLDGASGKLQANGTISPTLPGLLPYMSTRNIMSFLDILESSYQFACEFDARPGLKFLLQKVAGLEVAANQYRLAGASMVLYLHTLTHLCARLDHMDMTLVQQVLSQCVDSTDGSEVSGDRVGDSSSDRFTGARVPSDRGNPAAGNVQSQSEESQNVAEKPCNKDNVGAKDSMAGTKSNTRASNTNMVAGIPPESDDKAGSQKLDPPTLASKAVPQWKQVGRQSTSRPWESANIFLPLLYEKCNDICQQYADILADSATESLVDRMASRPLFFLIAQPDDIAEMTQTLKRKSKDFQKPEDSLKSGEGREEVSVPGLAITTAETLQDTQAVSEEKITPSDYDPDSRLDRSSRGSVDDDEDIDDLNRQCSKRQLRAEHESKVYSVATDNVIQNLIGQYKKHKQQNAMPNTFVQFVRRHRPAAAKVPRREPVDEAINKQQQSSIMKDSEAHQRSWSEMLVTVLQLFLELPDAQFSALLPAAASSVTHLICYAQDPVLRDTLAQWFQRLGRLYGFAPKFGPKTAGGNKAEQSS</sequence>
<evidence type="ECO:0000259" key="2">
    <source>
        <dbReference type="Pfam" id="PF16213"/>
    </source>
</evidence>
<evidence type="ECO:0000313" key="4">
    <source>
        <dbReference type="Proteomes" id="UP001519460"/>
    </source>
</evidence>
<feature type="region of interest" description="Disordered" evidence="1">
    <location>
        <begin position="1945"/>
        <end position="2058"/>
    </location>
</feature>
<feature type="compositionally biased region" description="Basic and acidic residues" evidence="1">
    <location>
        <begin position="2127"/>
        <end position="2145"/>
    </location>
</feature>
<dbReference type="Proteomes" id="UP001519460">
    <property type="component" value="Unassembled WGS sequence"/>
</dbReference>
<keyword evidence="4" id="KW-1185">Reference proteome</keyword>
<gene>
    <name evidence="3" type="ORF">BaRGS_00028008</name>
</gene>
<feature type="region of interest" description="Disordered" evidence="1">
    <location>
        <begin position="2123"/>
        <end position="2196"/>
    </location>
</feature>
<feature type="compositionally biased region" description="Basic and acidic residues" evidence="1">
    <location>
        <begin position="1952"/>
        <end position="1961"/>
    </location>
</feature>
<reference evidence="3 4" key="1">
    <citation type="journal article" date="2023" name="Sci. Data">
        <title>Genome assembly of the Korean intertidal mud-creeper Batillaria attramentaria.</title>
        <authorList>
            <person name="Patra A.K."/>
            <person name="Ho P.T."/>
            <person name="Jun S."/>
            <person name="Lee S.J."/>
            <person name="Kim Y."/>
            <person name="Won Y.J."/>
        </authorList>
    </citation>
    <scope>NUCLEOTIDE SEQUENCE [LARGE SCALE GENOMIC DNA]</scope>
    <source>
        <strain evidence="3">Wonlab-2016</strain>
    </source>
</reference>
<organism evidence="3 4">
    <name type="scientific">Batillaria attramentaria</name>
    <dbReference type="NCBI Taxonomy" id="370345"/>
    <lineage>
        <taxon>Eukaryota</taxon>
        <taxon>Metazoa</taxon>
        <taxon>Spiralia</taxon>
        <taxon>Lophotrochozoa</taxon>
        <taxon>Mollusca</taxon>
        <taxon>Gastropoda</taxon>
        <taxon>Caenogastropoda</taxon>
        <taxon>Sorbeoconcha</taxon>
        <taxon>Cerithioidea</taxon>
        <taxon>Batillariidae</taxon>
        <taxon>Batillaria</taxon>
    </lineage>
</organism>
<proteinExistence type="predicted"/>
<evidence type="ECO:0000256" key="1">
    <source>
        <dbReference type="SAM" id="MobiDB-lite"/>
    </source>
</evidence>
<feature type="compositionally biased region" description="Basic and acidic residues" evidence="1">
    <location>
        <begin position="2258"/>
        <end position="2267"/>
    </location>
</feature>
<protein>
    <recommendedName>
        <fullName evidence="2">Mon2/Sec7/BIG1-like dimerisation and cyclophilin-binding domain-containing protein</fullName>
    </recommendedName>
</protein>
<evidence type="ECO:0000313" key="3">
    <source>
        <dbReference type="EMBL" id="KAK7480747.1"/>
    </source>
</evidence>
<feature type="compositionally biased region" description="Polar residues" evidence="1">
    <location>
        <begin position="1081"/>
        <end position="1108"/>
    </location>
</feature>
<feature type="region of interest" description="Disordered" evidence="1">
    <location>
        <begin position="557"/>
        <end position="612"/>
    </location>
</feature>
<dbReference type="Pfam" id="PF16213">
    <property type="entry name" value="DCB"/>
    <property type="match status" value="1"/>
</dbReference>
<feature type="compositionally biased region" description="Polar residues" evidence="1">
    <location>
        <begin position="2009"/>
        <end position="2021"/>
    </location>
</feature>
<feature type="region of interest" description="Disordered" evidence="1">
    <location>
        <begin position="371"/>
        <end position="394"/>
    </location>
</feature>
<feature type="compositionally biased region" description="Polar residues" evidence="1">
    <location>
        <begin position="598"/>
        <end position="612"/>
    </location>
</feature>
<feature type="region of interest" description="Disordered" evidence="1">
    <location>
        <begin position="625"/>
        <end position="722"/>
    </location>
</feature>
<dbReference type="InterPro" id="IPR032629">
    <property type="entry name" value="DCB_dom"/>
</dbReference>
<feature type="region of interest" description="Disordered" evidence="1">
    <location>
        <begin position="1081"/>
        <end position="1109"/>
    </location>
</feature>
<dbReference type="InterPro" id="IPR016024">
    <property type="entry name" value="ARM-type_fold"/>
</dbReference>
<feature type="compositionally biased region" description="Polar residues" evidence="1">
    <location>
        <begin position="1980"/>
        <end position="1991"/>
    </location>
</feature>
<feature type="compositionally biased region" description="Basic and acidic residues" evidence="1">
    <location>
        <begin position="2165"/>
        <end position="2188"/>
    </location>
</feature>
<feature type="domain" description="Mon2/Sec7/BIG1-like dimerisation and cyclophilin-binding" evidence="2">
    <location>
        <begin position="4"/>
        <end position="142"/>
    </location>
</feature>
<accession>A0ABD0K105</accession>
<name>A0ABD0K105_9CAEN</name>
<comment type="caution">
    <text evidence="3">The sequence shown here is derived from an EMBL/GenBank/DDBJ whole genome shotgun (WGS) entry which is preliminary data.</text>
</comment>
<dbReference type="SUPFAM" id="SSF48371">
    <property type="entry name" value="ARM repeat"/>
    <property type="match status" value="1"/>
</dbReference>
<dbReference type="EMBL" id="JACVVK020000275">
    <property type="protein sequence ID" value="KAK7480747.1"/>
    <property type="molecule type" value="Genomic_DNA"/>
</dbReference>